<evidence type="ECO:0000256" key="1">
    <source>
        <dbReference type="SAM" id="MobiDB-lite"/>
    </source>
</evidence>
<organism evidence="2 3">
    <name type="scientific">Collybia nuda</name>
    <dbReference type="NCBI Taxonomy" id="64659"/>
    <lineage>
        <taxon>Eukaryota</taxon>
        <taxon>Fungi</taxon>
        <taxon>Dikarya</taxon>
        <taxon>Basidiomycota</taxon>
        <taxon>Agaricomycotina</taxon>
        <taxon>Agaricomycetes</taxon>
        <taxon>Agaricomycetidae</taxon>
        <taxon>Agaricales</taxon>
        <taxon>Tricholomatineae</taxon>
        <taxon>Clitocybaceae</taxon>
        <taxon>Collybia</taxon>
    </lineage>
</organism>
<accession>A0A9P5XUG4</accession>
<reference evidence="2" key="1">
    <citation type="submission" date="2020-11" db="EMBL/GenBank/DDBJ databases">
        <authorList>
            <consortium name="DOE Joint Genome Institute"/>
            <person name="Ahrendt S."/>
            <person name="Riley R."/>
            <person name="Andreopoulos W."/>
            <person name="Labutti K."/>
            <person name="Pangilinan J."/>
            <person name="Ruiz-Duenas F.J."/>
            <person name="Barrasa J.M."/>
            <person name="Sanchez-Garcia M."/>
            <person name="Camarero S."/>
            <person name="Miyauchi S."/>
            <person name="Serrano A."/>
            <person name="Linde D."/>
            <person name="Babiker R."/>
            <person name="Drula E."/>
            <person name="Ayuso-Fernandez I."/>
            <person name="Pacheco R."/>
            <person name="Padilla G."/>
            <person name="Ferreira P."/>
            <person name="Barriuso J."/>
            <person name="Kellner H."/>
            <person name="Castanera R."/>
            <person name="Alfaro M."/>
            <person name="Ramirez L."/>
            <person name="Pisabarro A.G."/>
            <person name="Kuo A."/>
            <person name="Tritt A."/>
            <person name="Lipzen A."/>
            <person name="He G."/>
            <person name="Yan M."/>
            <person name="Ng V."/>
            <person name="Cullen D."/>
            <person name="Martin F."/>
            <person name="Rosso M.-N."/>
            <person name="Henrissat B."/>
            <person name="Hibbett D."/>
            <person name="Martinez A.T."/>
            <person name="Grigoriev I.V."/>
        </authorList>
    </citation>
    <scope>NUCLEOTIDE SEQUENCE</scope>
    <source>
        <strain evidence="2">CBS 247.69</strain>
    </source>
</reference>
<keyword evidence="3" id="KW-1185">Reference proteome</keyword>
<feature type="compositionally biased region" description="Polar residues" evidence="1">
    <location>
        <begin position="1"/>
        <end position="22"/>
    </location>
</feature>
<comment type="caution">
    <text evidence="2">The sequence shown here is derived from an EMBL/GenBank/DDBJ whole genome shotgun (WGS) entry which is preliminary data.</text>
</comment>
<feature type="region of interest" description="Disordered" evidence="1">
    <location>
        <begin position="1"/>
        <end position="28"/>
    </location>
</feature>
<gene>
    <name evidence="2" type="ORF">BDZ94DRAFT_1313848</name>
</gene>
<evidence type="ECO:0000313" key="2">
    <source>
        <dbReference type="EMBL" id="KAF9457788.1"/>
    </source>
</evidence>
<protein>
    <submittedName>
        <fullName evidence="2">Uncharacterized protein</fullName>
    </submittedName>
</protein>
<dbReference type="EMBL" id="MU150358">
    <property type="protein sequence ID" value="KAF9457788.1"/>
    <property type="molecule type" value="Genomic_DNA"/>
</dbReference>
<proteinExistence type="predicted"/>
<name>A0A9P5XUG4_9AGAR</name>
<sequence length="115" mass="12676">MPCHNTATNYKQQQHQAVTTPWDSAPTRPLPTPPTHVCQPFAGMTCCRWCTQAHLPPPPSMHLATTLPMPSIKPNAPPGTPKPTMPHCPTRHSNNEATHYTYTPHPSCHHPPPIS</sequence>
<dbReference type="Proteomes" id="UP000807353">
    <property type="component" value="Unassembled WGS sequence"/>
</dbReference>
<feature type="region of interest" description="Disordered" evidence="1">
    <location>
        <begin position="61"/>
        <end position="115"/>
    </location>
</feature>
<dbReference type="AlphaFoldDB" id="A0A9P5XUG4"/>
<evidence type="ECO:0000313" key="3">
    <source>
        <dbReference type="Proteomes" id="UP000807353"/>
    </source>
</evidence>
<feature type="compositionally biased region" description="Pro residues" evidence="1">
    <location>
        <begin position="75"/>
        <end position="86"/>
    </location>
</feature>